<dbReference type="Proteomes" id="UP001139887">
    <property type="component" value="Unassembled WGS sequence"/>
</dbReference>
<dbReference type="EMBL" id="JANBUW010000149">
    <property type="protein sequence ID" value="KAJ2848613.1"/>
    <property type="molecule type" value="Genomic_DNA"/>
</dbReference>
<organism evidence="3 4">
    <name type="scientific">Coemansia brasiliensis</name>
    <dbReference type="NCBI Taxonomy" id="2650707"/>
    <lineage>
        <taxon>Eukaryota</taxon>
        <taxon>Fungi</taxon>
        <taxon>Fungi incertae sedis</taxon>
        <taxon>Zoopagomycota</taxon>
        <taxon>Kickxellomycotina</taxon>
        <taxon>Kickxellomycetes</taxon>
        <taxon>Kickxellales</taxon>
        <taxon>Kickxellaceae</taxon>
        <taxon>Coemansia</taxon>
    </lineage>
</organism>
<evidence type="ECO:0000313" key="3">
    <source>
        <dbReference type="EMBL" id="KAJ2848613.1"/>
    </source>
</evidence>
<feature type="compositionally biased region" description="Polar residues" evidence="1">
    <location>
        <begin position="7"/>
        <end position="47"/>
    </location>
</feature>
<keyword evidence="2" id="KW-0472">Membrane</keyword>
<sequence>MSGDLYINQTIDDASSTDSVSNEPESNDAASQDTYATNSVDSSSQNGSYSKAGIIAGACIGAAGLIIISGAIYYIRWKRKKSPGVADPMRNNDFQNMLEASRPGRTTVGDYDIHTIADYDLPPVYEEAKGHRIVSQYPSSDNRTPDQ</sequence>
<proteinExistence type="predicted"/>
<evidence type="ECO:0000313" key="4">
    <source>
        <dbReference type="Proteomes" id="UP001139887"/>
    </source>
</evidence>
<accession>A0A9W8I6S6</accession>
<evidence type="ECO:0000256" key="2">
    <source>
        <dbReference type="SAM" id="Phobius"/>
    </source>
</evidence>
<dbReference type="OrthoDB" id="5591590at2759"/>
<comment type="caution">
    <text evidence="3">The sequence shown here is derived from an EMBL/GenBank/DDBJ whole genome shotgun (WGS) entry which is preliminary data.</text>
</comment>
<feature type="transmembrane region" description="Helical" evidence="2">
    <location>
        <begin position="52"/>
        <end position="75"/>
    </location>
</feature>
<feature type="region of interest" description="Disordered" evidence="1">
    <location>
        <begin position="1"/>
        <end position="47"/>
    </location>
</feature>
<keyword evidence="2" id="KW-0812">Transmembrane</keyword>
<dbReference type="AlphaFoldDB" id="A0A9W8I6S6"/>
<reference evidence="3" key="1">
    <citation type="submission" date="2022-07" db="EMBL/GenBank/DDBJ databases">
        <title>Phylogenomic reconstructions and comparative analyses of Kickxellomycotina fungi.</title>
        <authorList>
            <person name="Reynolds N.K."/>
            <person name="Stajich J.E."/>
            <person name="Barry K."/>
            <person name="Grigoriev I.V."/>
            <person name="Crous P."/>
            <person name="Smith M.E."/>
        </authorList>
    </citation>
    <scope>NUCLEOTIDE SEQUENCE</scope>
    <source>
        <strain evidence="3">NRRL 1566</strain>
    </source>
</reference>
<keyword evidence="4" id="KW-1185">Reference proteome</keyword>
<gene>
    <name evidence="3" type="ORF">IWW36_003193</name>
</gene>
<name>A0A9W8I6S6_9FUNG</name>
<evidence type="ECO:0000256" key="1">
    <source>
        <dbReference type="SAM" id="MobiDB-lite"/>
    </source>
</evidence>
<keyword evidence="2" id="KW-1133">Transmembrane helix</keyword>
<protein>
    <submittedName>
        <fullName evidence="3">Uncharacterized protein</fullName>
    </submittedName>
</protein>